<accession>A0A1E5NCI7</accession>
<reference evidence="1 2" key="1">
    <citation type="submission" date="2016-08" db="EMBL/GenBank/DDBJ databases">
        <title>Characterization and recognition of Brachyspira hampsonii sp. nov., a novel intestinal spirochete that is pathogenic to pigs.</title>
        <authorList>
            <person name="Mirajkar N."/>
            <person name="La T."/>
            <person name="Phillips N."/>
            <person name="Hampson D."/>
            <person name="Gebhart C."/>
        </authorList>
    </citation>
    <scope>NUCLEOTIDE SEQUENCE [LARGE SCALE GENOMIC DNA]</scope>
    <source>
        <strain evidence="1 2">P280/1</strain>
    </source>
</reference>
<organism evidence="1 2">
    <name type="scientific">Brachyspira hampsonii</name>
    <dbReference type="NCBI Taxonomy" id="1287055"/>
    <lineage>
        <taxon>Bacteria</taxon>
        <taxon>Pseudomonadati</taxon>
        <taxon>Spirochaetota</taxon>
        <taxon>Spirochaetia</taxon>
        <taxon>Brachyspirales</taxon>
        <taxon>Brachyspiraceae</taxon>
        <taxon>Brachyspira</taxon>
    </lineage>
</organism>
<dbReference type="Proteomes" id="UP000095247">
    <property type="component" value="Unassembled WGS sequence"/>
</dbReference>
<dbReference type="EMBL" id="MDCO01000012">
    <property type="protein sequence ID" value="OEJ13874.1"/>
    <property type="molecule type" value="Genomic_DNA"/>
</dbReference>
<gene>
    <name evidence="1" type="ORF">BFL38_03795</name>
</gene>
<evidence type="ECO:0000313" key="2">
    <source>
        <dbReference type="Proteomes" id="UP000095247"/>
    </source>
</evidence>
<name>A0A1E5NCI7_9SPIR</name>
<protein>
    <submittedName>
        <fullName evidence="1">Uncharacterized protein</fullName>
    </submittedName>
</protein>
<proteinExistence type="predicted"/>
<dbReference type="AlphaFoldDB" id="A0A1E5NCI7"/>
<sequence length="65" mass="7675">MYKDYKFKVDELLNNGKAKLVEVTKSDDGKSFEKKEINLNERDTDGYKLLKLMLEDLIIRYSAKK</sequence>
<evidence type="ECO:0000313" key="1">
    <source>
        <dbReference type="EMBL" id="OEJ13874.1"/>
    </source>
</evidence>
<dbReference type="RefSeq" id="WP_069727176.1">
    <property type="nucleotide sequence ID" value="NZ_MDCO01000012.1"/>
</dbReference>
<comment type="caution">
    <text evidence="1">The sequence shown here is derived from an EMBL/GenBank/DDBJ whole genome shotgun (WGS) entry which is preliminary data.</text>
</comment>